<name>A0ABP0XGS3_9BRYO</name>
<evidence type="ECO:0000313" key="6">
    <source>
        <dbReference type="EMBL" id="CAK9277814.1"/>
    </source>
</evidence>
<dbReference type="InterPro" id="IPR036188">
    <property type="entry name" value="FAD/NAD-bd_sf"/>
</dbReference>
<protein>
    <recommendedName>
        <fullName evidence="5">FAD/NAD(P)-binding domain-containing protein</fullName>
    </recommendedName>
</protein>
<dbReference type="Pfam" id="PF07992">
    <property type="entry name" value="Pyr_redox_2"/>
    <property type="match status" value="1"/>
</dbReference>
<evidence type="ECO:0000259" key="5">
    <source>
        <dbReference type="Pfam" id="PF07992"/>
    </source>
</evidence>
<dbReference type="Proteomes" id="UP001497444">
    <property type="component" value="Chromosome 8"/>
</dbReference>
<keyword evidence="4" id="KW-0560">Oxidoreductase</keyword>
<gene>
    <name evidence="6" type="ORF">CSSPJE1EN1_LOCUS23292</name>
</gene>
<reference evidence="6" key="1">
    <citation type="submission" date="2024-02" db="EMBL/GenBank/DDBJ databases">
        <authorList>
            <consortium name="ELIXIR-Norway"/>
            <consortium name="Elixir Norway"/>
        </authorList>
    </citation>
    <scope>NUCLEOTIDE SEQUENCE</scope>
</reference>
<dbReference type="SUPFAM" id="SSF51905">
    <property type="entry name" value="FAD/NAD(P)-binding domain"/>
    <property type="match status" value="1"/>
</dbReference>
<keyword evidence="2" id="KW-0285">Flavoprotein</keyword>
<evidence type="ECO:0000256" key="1">
    <source>
        <dbReference type="ARBA" id="ARBA00006442"/>
    </source>
</evidence>
<proteinExistence type="inferred from homology"/>
<evidence type="ECO:0000256" key="2">
    <source>
        <dbReference type="ARBA" id="ARBA00022630"/>
    </source>
</evidence>
<dbReference type="PANTHER" id="PTHR43735">
    <property type="entry name" value="APOPTOSIS-INDUCING FACTOR 1"/>
    <property type="match status" value="1"/>
</dbReference>
<comment type="similarity">
    <text evidence="1">Belongs to the FAD-dependent oxidoreductase family.</text>
</comment>
<dbReference type="PANTHER" id="PTHR43735:SF3">
    <property type="entry name" value="FERROPTOSIS SUPPRESSOR PROTEIN 1"/>
    <property type="match status" value="1"/>
</dbReference>
<evidence type="ECO:0000256" key="3">
    <source>
        <dbReference type="ARBA" id="ARBA00022827"/>
    </source>
</evidence>
<feature type="domain" description="FAD/NAD(P)-binding" evidence="5">
    <location>
        <begin position="86"/>
        <end position="237"/>
    </location>
</feature>
<organism evidence="6 7">
    <name type="scientific">Sphagnum jensenii</name>
    <dbReference type="NCBI Taxonomy" id="128206"/>
    <lineage>
        <taxon>Eukaryota</taxon>
        <taxon>Viridiplantae</taxon>
        <taxon>Streptophyta</taxon>
        <taxon>Embryophyta</taxon>
        <taxon>Bryophyta</taxon>
        <taxon>Sphagnophytina</taxon>
        <taxon>Sphagnopsida</taxon>
        <taxon>Sphagnales</taxon>
        <taxon>Sphagnaceae</taxon>
        <taxon>Sphagnum</taxon>
    </lineage>
</organism>
<dbReference type="InterPro" id="IPR023753">
    <property type="entry name" value="FAD/NAD-binding_dom"/>
</dbReference>
<keyword evidence="7" id="KW-1185">Reference proteome</keyword>
<sequence length="273" mass="30081">MKGGKKDRKDYFEVPYAALRCLVEPAFSERSVMTHSSYLKKAKVLISTAKITSSTQIITDDGEIVPYDFLVIWLSCMHAANSKVVAAQSILIMGGGPVAVEMAGEMVTDFADKKVTIVTASSQLLTFLGSKASNKCLKWFKSKKVDVIFNDKVNPDSKSGSTYTTNAGMKIEADIHFWCIGKPLRNTWIEESDFFEYVRDGEGHLKVDANLRLLNMSNVFAAGDITDIQEIKQGYLAGKHAGVVAENIKKLIKDPTRKDLFVGGLCKQLGLPK</sequence>
<keyword evidence="3" id="KW-0274">FAD</keyword>
<dbReference type="Gene3D" id="3.50.50.100">
    <property type="match status" value="1"/>
</dbReference>
<evidence type="ECO:0000313" key="7">
    <source>
        <dbReference type="Proteomes" id="UP001497444"/>
    </source>
</evidence>
<accession>A0ABP0XGS3</accession>
<dbReference type="EMBL" id="OZ020103">
    <property type="protein sequence ID" value="CAK9277814.1"/>
    <property type="molecule type" value="Genomic_DNA"/>
</dbReference>
<evidence type="ECO:0000256" key="4">
    <source>
        <dbReference type="ARBA" id="ARBA00023002"/>
    </source>
</evidence>